<evidence type="ECO:0000256" key="1">
    <source>
        <dbReference type="SAM" id="MobiDB-lite"/>
    </source>
</evidence>
<sequence>MAEAPAREVEPSREVPEPAIPVTTAGPKWELDQEPAPAEAEVIFERNLRAKHYRLTLRRDGVPVATIPARGTERAARAFVAEHADWLARARERHRTKPRQATHWRIGTPVLWRGKWTEIRQAATSPHLKVSVGADVFRVPRFDGDLRPTIEAAFQRRAKIELPARTWELGAVTQMAVKRVSVRNQRSRWGSCTEAGVISLNWRLILSPPWVSDYVIYHELMHLKEMNHSKRFWAAVAQVCPRWQEAEAWLDQHGSYLGL</sequence>
<gene>
    <name evidence="3" type="ORF">PXH66_15855</name>
</gene>
<dbReference type="AlphaFoldDB" id="A0AAF0CGZ0"/>
<evidence type="ECO:0000313" key="4">
    <source>
        <dbReference type="Proteomes" id="UP001218638"/>
    </source>
</evidence>
<accession>A0AAF0CGZ0</accession>
<dbReference type="InterPro" id="IPR002725">
    <property type="entry name" value="YgjP-like_metallopeptidase"/>
</dbReference>
<keyword evidence="3" id="KW-0482">Metalloprotease</keyword>
<feature type="compositionally biased region" description="Basic and acidic residues" evidence="1">
    <location>
        <begin position="1"/>
        <end position="16"/>
    </location>
</feature>
<keyword evidence="4" id="KW-1185">Reference proteome</keyword>
<dbReference type="Gene3D" id="3.30.2010.10">
    <property type="entry name" value="Metalloproteases ('zincins'), catalytic domain"/>
    <property type="match status" value="1"/>
</dbReference>
<dbReference type="CDD" id="cd07344">
    <property type="entry name" value="M48_yhfN_like"/>
    <property type="match status" value="1"/>
</dbReference>
<keyword evidence="3" id="KW-0645">Protease</keyword>
<protein>
    <submittedName>
        <fullName evidence="3">SprT family zinc-dependent metalloprotease</fullName>
    </submittedName>
</protein>
<dbReference type="Pfam" id="PF01863">
    <property type="entry name" value="YgjP-like"/>
    <property type="match status" value="1"/>
</dbReference>
<dbReference type="PANTHER" id="PTHR30399">
    <property type="entry name" value="UNCHARACTERIZED PROTEIN YGJP"/>
    <property type="match status" value="1"/>
</dbReference>
<dbReference type="InterPro" id="IPR053136">
    <property type="entry name" value="UTP_pyrophosphatase-like"/>
</dbReference>
<name>A0AAF0CGZ0_9BACT</name>
<dbReference type="RefSeq" id="WP_330930515.1">
    <property type="nucleotide sequence ID" value="NZ_CP119075.1"/>
</dbReference>
<feature type="region of interest" description="Disordered" evidence="1">
    <location>
        <begin position="1"/>
        <end position="34"/>
    </location>
</feature>
<organism evidence="3 4">
    <name type="scientific">Synoicihabitans lomoniglobus</name>
    <dbReference type="NCBI Taxonomy" id="2909285"/>
    <lineage>
        <taxon>Bacteria</taxon>
        <taxon>Pseudomonadati</taxon>
        <taxon>Verrucomicrobiota</taxon>
        <taxon>Opitutia</taxon>
        <taxon>Opitutales</taxon>
        <taxon>Opitutaceae</taxon>
        <taxon>Synoicihabitans</taxon>
    </lineage>
</organism>
<dbReference type="PANTHER" id="PTHR30399:SF1">
    <property type="entry name" value="UTP PYROPHOSPHATASE"/>
    <property type="match status" value="1"/>
</dbReference>
<evidence type="ECO:0000259" key="2">
    <source>
        <dbReference type="Pfam" id="PF01863"/>
    </source>
</evidence>
<dbReference type="KEGG" id="slom:PXH66_15855"/>
<evidence type="ECO:0000313" key="3">
    <source>
        <dbReference type="EMBL" id="WED63812.1"/>
    </source>
</evidence>
<dbReference type="GO" id="GO:0008237">
    <property type="term" value="F:metallopeptidase activity"/>
    <property type="evidence" value="ECO:0007669"/>
    <property type="project" value="UniProtKB-KW"/>
</dbReference>
<keyword evidence="3" id="KW-0378">Hydrolase</keyword>
<reference evidence="3" key="1">
    <citation type="submission" date="2023-03" db="EMBL/GenBank/DDBJ databases">
        <title>Lomoglobus Profundus gen. nov., sp. nov., a novel member of the phylum Verrucomicrobia, isolated from deep-marine sediment of South China Sea.</title>
        <authorList>
            <person name="Ahmad T."/>
            <person name="Ishaq S.E."/>
            <person name="Wang F."/>
        </authorList>
    </citation>
    <scope>NUCLEOTIDE SEQUENCE</scope>
    <source>
        <strain evidence="3">LMO-M01</strain>
    </source>
</reference>
<feature type="domain" description="YgjP-like metallopeptidase" evidence="2">
    <location>
        <begin position="51"/>
        <end position="253"/>
    </location>
</feature>
<dbReference type="EMBL" id="CP119075">
    <property type="protein sequence ID" value="WED63812.1"/>
    <property type="molecule type" value="Genomic_DNA"/>
</dbReference>
<proteinExistence type="predicted"/>
<dbReference type="Proteomes" id="UP001218638">
    <property type="component" value="Chromosome"/>
</dbReference>